<feature type="compositionally biased region" description="Low complexity" evidence="2">
    <location>
        <begin position="3505"/>
        <end position="3517"/>
    </location>
</feature>
<accession>A0A0M9FWL3</accession>
<feature type="region of interest" description="Disordered" evidence="2">
    <location>
        <begin position="2691"/>
        <end position="2713"/>
    </location>
</feature>
<feature type="region of interest" description="Disordered" evidence="2">
    <location>
        <begin position="3646"/>
        <end position="3665"/>
    </location>
</feature>
<evidence type="ECO:0000313" key="4">
    <source>
        <dbReference type="Proteomes" id="UP000037923"/>
    </source>
</evidence>
<feature type="region of interest" description="Disordered" evidence="2">
    <location>
        <begin position="1495"/>
        <end position="1597"/>
    </location>
</feature>
<feature type="compositionally biased region" description="Basic residues" evidence="2">
    <location>
        <begin position="1548"/>
        <end position="1565"/>
    </location>
</feature>
<dbReference type="VEuPathDB" id="TriTrypDB:LpyrH10_16_1320"/>
<proteinExistence type="predicted"/>
<feature type="region of interest" description="Disordered" evidence="2">
    <location>
        <begin position="1079"/>
        <end position="1134"/>
    </location>
</feature>
<feature type="compositionally biased region" description="Low complexity" evidence="2">
    <location>
        <begin position="2020"/>
        <end position="2029"/>
    </location>
</feature>
<sequence length="4387" mass="453464">MKSTGNSTAAAAATFRAASSTTTTTSVECAMRCAQLLRALLLAVMLHQNHPRRLLQQQQQEEEPPQHSTSQKKSPLTSVLGLFEDAAYALDVLAPLAAPSAPSLVSSPAGEICQPGERLASPPPSSSCVEAHSAVDDYTRLAAQAQASLHLSRYQRRILRDGDGHEAVALREYFEEDDMNEALSYTDEVWSPLPSSMSLFKVAAVLVEKVAAALCPAVDESPSSNHTVSNNNSFAPPSPSCAALLLQPIATDAGSFFLRCGEALRAQWQQQRSRRLLQQVGHNEVAATGAEDTSAETAAAAVVASRDPFRAQEELEAREESHYATIVWCVLSFLWHSSSSGAPQLDERGVAAVTRRASNGFLQLLPSATAERGGTMATTMTGGPRMAPVQLSRLLAHGATVRRLLELTRSHLQAHVESLLRHASALVTVASPYGSSSYLRGYHGHTYPSKNPSSSTAAAAQQRQATTASTCRALVAARDGLTELTHVWVTVRWHLSRLHAHHADYTARHVDLETLQQRHDQQQIYGRPTAKELRILRTLEQDAPLLPTTAKDEEVRLKRWVKDQQHTAAGTALATSAQLLEALVCAALVPLNTADPSAQQKLVDEAVRALTDVEMITGTEATHRPGSGGGSSSTGRNTTAQQQQQQQAPRCTQEAFVIYTPILLWCYLAEACSRCGTAEQTALVRGVLDRYLLTESPEVSNADTADAVLTTAPFVQKLLLRPQWAVLEDCSLTTRMAFCRALSALASRSTPASSSAAAASSSSTSALGSLQSAYRLLLALQIQQLPEPSAAAATALRAAHHAANKTKKNDTAGVGLGNTDSVQRHGPSSKLTLSSAQQLLSAITEYLTRSADTAASRDGSPAAALLLPLLVELCNVLLHLPASSPQWADGDVQLFALRVVVLFKQQQMALLTASPSPLTVGTANATATASASASAAAVAAAAAAAVMMDAFLQLLWTTFAHVWNGVFRNPNSRQRRFLHTSAAVTLWARRVFDHHRRHTLLCAAAVQDDDSGERGNGGNSPASSRPGRSPRRKRDNSNHTTGTDGALLSDTVSPLTPATVDPNANPLYFAGVAYLPGEDDGSYPHHDEERPGVGGGTPVPVAGGVSEGESVERHRASPQRPRTGGPGSPNNTNARGGAAFFSTVFLHAHMPCEFMELLEDILFHLPSLWTYILAPPGTVAVPAVSAALNRSASPTAASEHDGVSRMQTQYDFVCHAALQAAQALRELQHFANSGNEPAAGERRGSATGTPTTGGQLCGLRPIYIEIVAALQQYGVAMRNSNSAASGGGAQQQGGHNTSSAAAAAAAATASGARGGGNARSGNSSVNTPAVSSACHGLMETLNKYNEDPNYAKLAVHVVREMLALCNDDTQSISMGGAALSNAAAAGGGGGGGGGSSASGSSGSNSRKKNPSAGGGAAAGGAEGSNSISGGVGGAVSGKMSACVSAAAVTMDVRHVIRSVRAQVHEHHCAIRAFLASVDAETEAWLTRGGFNLAGQVQQQQQQQHEQKGPQQGTQGSGPSPPASPSAATAASPTAADAGSAKAAAASTSRKKTNRKGNKKRAGGRSKKADVRGNDDDDTDDDEANRTGEAAPSTGLPYTEVTRDFSFVEEQKLKQLTCGVARWRRSRAGRTLRQRYVQFNTPYVAQLHLIEAALLHMGATAQHDAAKQKRILQELLARTDGAGGDAPTAHAAAAAAGGAGTSPSSLRLSPRDTKKSSVAPPPTSSCDDADTESPTQVTEDLLRHCVCASNLFQHLWLPARASAAVQLAVSHLQEAPLPLAPSSPALAALVSQLLVTPLFAIAAVQQGYCDARRDVHNCVLQPPVIKVGAAVSWSRRNDLLCTAPSLFTLTSVAGKRGEQKMARRAGVQARQQRRFHLLQLCWCVEAEAETRAEATRDELQERVRILQVAQQLLLPLPEQSTSLKALLASAAELLARVSEKGKRTGRLVNSARQTWAGKNPVSTAAHPTREAAHTGAVDTLPYSPFEGMGGGSTGAHGGSNASTRPPAIEADTTTRKGKGSEGTSSSSSLTSVDAAAYGRDMTEADLVHQLIALAHALEQASPATSAAAYRTAQQLTNGRYATELLPRLMQLEENDEGCEPEVRGATVLAYEKGLRSVSDGVWLLRSARSVRRQWSTSPVLPNAAVNRAGPSTQSSTSTSGAVSWKAAMEAYQRAAQALRAAGRLHLLGECLYEQGCLYCAAGRLKEAERNWMDALDCLLSTPHVFDDWHTQRIVPPPLIASSSSSSSSASTSHRGVEELVWMVAALTSLAEHAYATDASRAMAAQLLCALLVHQYWRLPAVMEGSAGGSSSDVKDASRLPRWHDAGLPYSEYNQLDVAALSATSPMYREGKAIRSSQSQRDATQMPDTLAHIVHALTNAAQLLVQSHCSSEAAVLGAFSDFMATVHLQQVELTVAARLVRATAAADLGSFSVAMRHIHSVCVGAGLPQPVRGVLGMDSLPGYYSIAAAVAAAATSRAAGAPAPSISPTPAKKPAAGTGALTGGSGSVSGGSFAGSAAAALASGSKDGGGGALSLSAAATVLPASVASLFFFYRDDDSPSSPHNIAAVRAFVLACLPGLAVDSVLSLSSPTSRTMAAAATTSFALPLVGGLLASPALESRYGVCLLRRLCLTVAEVLVRLGTGDLTYLFRSPPSLSSLSRTATGSEGGVAGGGGGRSACAEFVAAAPISTTAAAPGTASGGHRRGSSPAPPSSAGSGSSLASLAFSSAAFPLLATGERPTSACSEACRFALVLLNSLRSVDVRYALVGQPSAAVGSAALGAGEETDNTTSSRATRVSAETNARTRAANVSGGDAGYTGSDPARAAAAASAVMQSFAGEAERGSAAPSAQSVAWLDTLAAISQWAVLLTGEVLAAQGQYNACLQLLTSAIADYNDEQAAVAPSVAGEARQRSISPSPQPTPTAMIQSLRGYGLQGSRGGGGGGSKSGTSLPFNCTYVHWMRVWQLMCRCYCLLRRYAQLENAAGAQGLRLCDAFGETGAQRRAFQLYRLYALTQMGQLKEAAVVAADLQRAAAPFLTLTPEKETDGTLDDGSAAVALLWWQTEQANAGTSPRSSAVSARRLVTQLFKVAVAERGVLPWHPLSPSRPVVVLESPNAHTVVPLCPLSGCAKTRDVWQLHHAMNHYASELQWQMPPSSPSPQPPGGKVSMSAGGSVRNRALLSAPPSTDAPSATVVASTPSAIVLLREALEAVGAQYTTQAHPGQWLESQLLLTRLRARAVCDALNARQRRSNDDDDNTNNSATVEFALDDGAPSITTAGVAAEPSRAVPVLSSRDAALNALPAPVHDVCEELLRTLQLLLQFPVQRHTMLRVVLLDLAAVLSAHIRDVRTRRRRDTKRTAPAAATAAATEEALLPQFEAVVAACTILAGLVTDMERRVRTGADSFRGYLTDPRLASSEAGDTIALLLQAQWPESLCAAVQQTHDNVGQLQSASARMNAHGGGGGGTSPSPSLAAEVISHPFYALPEVQQQFFGASATAAAGASGSVTATGAAANAGNSSSGRSGSGGNRDQGAANVGSGVKRGGGGAAASLQSSSSAAGVATAAAAAASPLASLLSVPALALTFTTLSDEAAAVLALTPVATALEHDTAVQLLTSHLQSLSPPINCTYLCYRDDTRQQLLEAVGAVLIHQQQLQQPHPKGTGSAQRKSSSTVLRRLGGAGGSAQGGASNAGGITALNFTEADVWKALVPPVLLSALPVDLFSAVGPDTLGAPLYNSVAAAAVEVPGHSPPSFVYGKKSGQTFSTAAAAGGDAAGGRAGESTTATWQLFLSVSPLHDAGITEAPVLTSTSSSSAQAALSTDAVLLLPPAHLVAAANFTASGGGVGGSAGSDGGAGVASAQGASMASTGGAAAALGASAGGGGGSSVAFSRGRNTTRLFGAVNSTVAAASTTVAPAHRSSDQDTVMSHAGVSGTVWPPAQTSTSPRAACLVPSTNWAFLDQIQREGLSGAQTRVEENAATTTTTAPVKPTSPAPGIRTHAAGKTTRGGNAATGGASSPSHAATHHTTHESTKTCSPGLVEAAAQVPVTFRWRSVSLEMSDSTVQTLRRHLRAVLRCLHRAGEEDATAETADQADAVLEAAKAEADGGRGENATRSALAAAVSKAQQTLRTHLATAGGAMSSNSNAASGGGVGLGSSGGGGSSAFFASTLPATAGSGGSLAMSVSNASAGAISASTSNNSSSIMRKSAQRVGAANANSSGNNTTDSSLLALAGGAVNENTATHDDLAAAVRARQMAERERQRQQHAEELEEAKASLLRELLEAVVSAAVGFGTAVAVVDEARVELDVRRLMPRCPLTPTMVDFLCDWLGGVSAETVDGDEGGDDADAGYNGSSSGHTSLCFYNAGLHEWMQRVAQYVAEQQQQQQQRSSPNSVLM</sequence>
<dbReference type="OrthoDB" id="2104158at2759"/>
<feature type="compositionally biased region" description="Low complexity" evidence="2">
    <location>
        <begin position="1684"/>
        <end position="1695"/>
    </location>
</feature>
<feature type="region of interest" description="Disordered" evidence="2">
    <location>
        <begin position="1388"/>
        <end position="1424"/>
    </location>
</feature>
<dbReference type="GO" id="GO:0060271">
    <property type="term" value="P:cilium assembly"/>
    <property type="evidence" value="ECO:0007669"/>
    <property type="project" value="TreeGrafter"/>
</dbReference>
<feature type="compositionally biased region" description="Low complexity" evidence="2">
    <location>
        <begin position="1495"/>
        <end position="1517"/>
    </location>
</feature>
<organism evidence="3 4">
    <name type="scientific">Leptomonas pyrrhocoris</name>
    <name type="common">Firebug parasite</name>
    <dbReference type="NCBI Taxonomy" id="157538"/>
    <lineage>
        <taxon>Eukaryota</taxon>
        <taxon>Discoba</taxon>
        <taxon>Euglenozoa</taxon>
        <taxon>Kinetoplastea</taxon>
        <taxon>Metakinetoplastina</taxon>
        <taxon>Trypanosomatida</taxon>
        <taxon>Trypanosomatidae</taxon>
        <taxon>Leishmaniinae</taxon>
        <taxon>Leptomonas</taxon>
    </lineage>
</organism>
<feature type="region of interest" description="Disordered" evidence="2">
    <location>
        <begin position="617"/>
        <end position="646"/>
    </location>
</feature>
<feature type="region of interest" description="Disordered" evidence="2">
    <location>
        <begin position="3968"/>
        <end position="4030"/>
    </location>
</feature>
<dbReference type="PANTHER" id="PTHR33487">
    <property type="entry name" value="CILIA- AND FLAGELLA-ASSOCIATED PROTEIN 54"/>
    <property type="match status" value="1"/>
</dbReference>
<dbReference type="RefSeq" id="XP_015656019.1">
    <property type="nucleotide sequence ID" value="XM_015805406.1"/>
</dbReference>
<feature type="region of interest" description="Disordered" evidence="2">
    <location>
        <begin position="2479"/>
        <end position="2498"/>
    </location>
</feature>
<evidence type="ECO:0000313" key="3">
    <source>
        <dbReference type="EMBL" id="KPA77580.1"/>
    </source>
</evidence>
<feature type="compositionally biased region" description="Low complexity" evidence="2">
    <location>
        <begin position="3971"/>
        <end position="3987"/>
    </location>
</feature>
<feature type="region of interest" description="Disordered" evidence="2">
    <location>
        <begin position="3505"/>
        <end position="3534"/>
    </location>
</feature>
<keyword evidence="4" id="KW-1185">Reference proteome</keyword>
<feature type="compositionally biased region" description="Basic and acidic residues" evidence="2">
    <location>
        <begin position="1082"/>
        <end position="1091"/>
    </location>
</feature>
<dbReference type="PANTHER" id="PTHR33487:SF1">
    <property type="entry name" value="CILIA- AND FLAGELLA-ASSOCIATED PROTEIN 54"/>
    <property type="match status" value="1"/>
</dbReference>
<feature type="region of interest" description="Disordered" evidence="2">
    <location>
        <begin position="1280"/>
        <end position="1301"/>
    </location>
</feature>
<evidence type="ECO:0000256" key="2">
    <source>
        <dbReference type="SAM" id="MobiDB-lite"/>
    </source>
</evidence>
<feature type="compositionally biased region" description="Polar residues" evidence="2">
    <location>
        <begin position="2785"/>
        <end position="2798"/>
    </location>
</feature>
<dbReference type="OMA" id="FTEADVW"/>
<evidence type="ECO:0000256" key="1">
    <source>
        <dbReference type="SAM" id="Coils"/>
    </source>
</evidence>
<keyword evidence="1" id="KW-0175">Coiled coil</keyword>
<feature type="compositionally biased region" description="Low complexity" evidence="2">
    <location>
        <begin position="1524"/>
        <end position="1547"/>
    </location>
</feature>
<protein>
    <submittedName>
        <fullName evidence="3">Uncharacterized protein</fullName>
    </submittedName>
</protein>
<gene>
    <name evidence="3" type="ORF">ABB37_06950</name>
</gene>
<feature type="compositionally biased region" description="Low complexity" evidence="2">
    <location>
        <begin position="3994"/>
        <end position="4014"/>
    </location>
</feature>
<feature type="compositionally biased region" description="Gly residues" evidence="2">
    <location>
        <begin position="1986"/>
        <end position="1996"/>
    </location>
</feature>
<feature type="coiled-coil region" evidence="1">
    <location>
        <begin position="4247"/>
        <end position="4278"/>
    </location>
</feature>
<feature type="compositionally biased region" description="Low complexity" evidence="2">
    <location>
        <begin position="1292"/>
        <end position="1301"/>
    </location>
</feature>
<feature type="region of interest" description="Disordered" evidence="2">
    <location>
        <begin position="1940"/>
        <end position="2029"/>
    </location>
</feature>
<comment type="caution">
    <text evidence="3">The sequence shown here is derived from an EMBL/GenBank/DDBJ whole genome shotgun (WGS) entry which is preliminary data.</text>
</comment>
<reference evidence="3 4" key="1">
    <citation type="submission" date="2015-07" db="EMBL/GenBank/DDBJ databases">
        <title>High-quality genome of monoxenous trypanosomatid Leptomonas pyrrhocoris.</title>
        <authorList>
            <person name="Flegontov P."/>
            <person name="Butenko A."/>
            <person name="Firsov S."/>
            <person name="Vlcek C."/>
            <person name="Logacheva M.D."/>
            <person name="Field M."/>
            <person name="Filatov D."/>
            <person name="Flegontova O."/>
            <person name="Gerasimov E."/>
            <person name="Jackson A.P."/>
            <person name="Kelly S."/>
            <person name="Opperdoes F."/>
            <person name="O'Reilly A."/>
            <person name="Votypka J."/>
            <person name="Yurchenko V."/>
            <person name="Lukes J."/>
        </authorList>
    </citation>
    <scope>NUCLEOTIDE SEQUENCE [LARGE SCALE GENOMIC DNA]</scope>
    <source>
        <strain evidence="3">H10</strain>
    </source>
</reference>
<dbReference type="Proteomes" id="UP000037923">
    <property type="component" value="Unassembled WGS sequence"/>
</dbReference>
<feature type="region of interest" description="Disordered" evidence="2">
    <location>
        <begin position="55"/>
        <end position="75"/>
    </location>
</feature>
<feature type="region of interest" description="Disordered" evidence="2">
    <location>
        <begin position="1681"/>
        <end position="1732"/>
    </location>
</feature>
<dbReference type="EMBL" id="LGTL01000016">
    <property type="protein sequence ID" value="KPA77580.1"/>
    <property type="molecule type" value="Genomic_DNA"/>
</dbReference>
<feature type="region of interest" description="Disordered" evidence="2">
    <location>
        <begin position="2778"/>
        <end position="2798"/>
    </location>
</feature>
<name>A0A0M9FWL3_LEPPY</name>
<feature type="region of interest" description="Disordered" evidence="2">
    <location>
        <begin position="1008"/>
        <end position="1062"/>
    </location>
</feature>
<feature type="region of interest" description="Disordered" evidence="2">
    <location>
        <begin position="3146"/>
        <end position="3167"/>
    </location>
</feature>
<dbReference type="GeneID" id="26907236"/>
<feature type="compositionally biased region" description="Low complexity" evidence="2">
    <location>
        <begin position="2479"/>
        <end position="2497"/>
    </location>
</feature>
<feature type="compositionally biased region" description="Gly residues" evidence="2">
    <location>
        <begin position="1412"/>
        <end position="1422"/>
    </location>
</feature>